<evidence type="ECO:0000313" key="8">
    <source>
        <dbReference type="Proteomes" id="UP001231941"/>
    </source>
</evidence>
<dbReference type="EMBL" id="JAVAMP010000001">
    <property type="protein sequence ID" value="MDP5273023.1"/>
    <property type="molecule type" value="Genomic_DNA"/>
</dbReference>
<organism evidence="7 8">
    <name type="scientific">Chengkuizengella axinellae</name>
    <dbReference type="NCBI Taxonomy" id="3064388"/>
    <lineage>
        <taxon>Bacteria</taxon>
        <taxon>Bacillati</taxon>
        <taxon>Bacillota</taxon>
        <taxon>Bacilli</taxon>
        <taxon>Bacillales</taxon>
        <taxon>Paenibacillaceae</taxon>
        <taxon>Chengkuizengella</taxon>
    </lineage>
</organism>
<evidence type="ECO:0000259" key="5">
    <source>
        <dbReference type="PROSITE" id="PS50042"/>
    </source>
</evidence>
<accession>A0ABT9IUI7</accession>
<dbReference type="InterPro" id="IPR050397">
    <property type="entry name" value="Env_Response_Regulators"/>
</dbReference>
<dbReference type="SUPFAM" id="SSF51206">
    <property type="entry name" value="cAMP-binding domain-like"/>
    <property type="match status" value="1"/>
</dbReference>
<dbReference type="PANTHER" id="PTHR24567">
    <property type="entry name" value="CRP FAMILY TRANSCRIPTIONAL REGULATORY PROTEIN"/>
    <property type="match status" value="1"/>
</dbReference>
<dbReference type="SUPFAM" id="SSF46785">
    <property type="entry name" value="Winged helix' DNA-binding domain"/>
    <property type="match status" value="1"/>
</dbReference>
<sequence>MNVETIKSFLHQIPLFKELSNEELDAIVNITQLRKFKQRMLVFMQGDPLDRVFFIHSGKLKIYKTDLSGKEQIVSILRKGEMFPHVGFFRQGNYPAHAEIVEESTLFVISIKDFEKMLLQYPGVSIKLFKVMGEKIIDLQNRLEEKILHNTYEQIIMLLIRLGRKHGESAENGFVQLTTQFTNRELANMIGSTRETINRTLNQFKKKNLLIENELGFLIHVEKLKEELF</sequence>
<keyword evidence="1" id="KW-0805">Transcription regulation</keyword>
<dbReference type="InterPro" id="IPR014710">
    <property type="entry name" value="RmlC-like_jellyroll"/>
</dbReference>
<name>A0ABT9IUI7_9BACL</name>
<dbReference type="InterPro" id="IPR000595">
    <property type="entry name" value="cNMP-bd_dom"/>
</dbReference>
<dbReference type="PROSITE" id="PS50042">
    <property type="entry name" value="CNMP_BINDING_3"/>
    <property type="match status" value="1"/>
</dbReference>
<dbReference type="InterPro" id="IPR036390">
    <property type="entry name" value="WH_DNA-bd_sf"/>
</dbReference>
<keyword evidence="2" id="KW-0238">DNA-binding</keyword>
<dbReference type="Gene3D" id="1.10.10.10">
    <property type="entry name" value="Winged helix-like DNA-binding domain superfamily/Winged helix DNA-binding domain"/>
    <property type="match status" value="1"/>
</dbReference>
<dbReference type="CDD" id="cd00038">
    <property type="entry name" value="CAP_ED"/>
    <property type="match status" value="1"/>
</dbReference>
<evidence type="ECO:0000256" key="3">
    <source>
        <dbReference type="ARBA" id="ARBA00023159"/>
    </source>
</evidence>
<evidence type="ECO:0000256" key="4">
    <source>
        <dbReference type="ARBA" id="ARBA00023163"/>
    </source>
</evidence>
<dbReference type="RefSeq" id="WP_305990316.1">
    <property type="nucleotide sequence ID" value="NZ_JAVAMP010000001.1"/>
</dbReference>
<dbReference type="Pfam" id="PF00027">
    <property type="entry name" value="cNMP_binding"/>
    <property type="match status" value="1"/>
</dbReference>
<keyword evidence="4" id="KW-0804">Transcription</keyword>
<dbReference type="PANTHER" id="PTHR24567:SF74">
    <property type="entry name" value="HTH-TYPE TRANSCRIPTIONAL REGULATOR ARCR"/>
    <property type="match status" value="1"/>
</dbReference>
<dbReference type="SMART" id="SM00100">
    <property type="entry name" value="cNMP"/>
    <property type="match status" value="1"/>
</dbReference>
<dbReference type="Gene3D" id="2.60.120.10">
    <property type="entry name" value="Jelly Rolls"/>
    <property type="match status" value="1"/>
</dbReference>
<reference evidence="7 8" key="1">
    <citation type="submission" date="2023-08" db="EMBL/GenBank/DDBJ databases">
        <authorList>
            <person name="Park J.-S."/>
        </authorList>
    </citation>
    <scope>NUCLEOTIDE SEQUENCE [LARGE SCALE GENOMIC DNA]</scope>
    <source>
        <strain evidence="7 8">2205SS18-9</strain>
    </source>
</reference>
<protein>
    <submittedName>
        <fullName evidence="7">Crp/Fnr family transcriptional regulator</fullName>
    </submittedName>
</protein>
<dbReference type="PROSITE" id="PS51063">
    <property type="entry name" value="HTH_CRP_2"/>
    <property type="match status" value="1"/>
</dbReference>
<evidence type="ECO:0000313" key="7">
    <source>
        <dbReference type="EMBL" id="MDP5273023.1"/>
    </source>
</evidence>
<evidence type="ECO:0000256" key="1">
    <source>
        <dbReference type="ARBA" id="ARBA00023015"/>
    </source>
</evidence>
<proteinExistence type="predicted"/>
<dbReference type="Proteomes" id="UP001231941">
    <property type="component" value="Unassembled WGS sequence"/>
</dbReference>
<keyword evidence="3" id="KW-0010">Activator</keyword>
<dbReference type="PRINTS" id="PR00034">
    <property type="entry name" value="HTHCRP"/>
</dbReference>
<evidence type="ECO:0000259" key="6">
    <source>
        <dbReference type="PROSITE" id="PS51063"/>
    </source>
</evidence>
<dbReference type="Pfam" id="PF13545">
    <property type="entry name" value="HTH_Crp_2"/>
    <property type="match status" value="1"/>
</dbReference>
<gene>
    <name evidence="7" type="ORF">Q5Y73_02800</name>
</gene>
<feature type="domain" description="Cyclic nucleotide-binding" evidence="5">
    <location>
        <begin position="15"/>
        <end position="118"/>
    </location>
</feature>
<feature type="domain" description="HTH crp-type" evidence="6">
    <location>
        <begin position="149"/>
        <end position="225"/>
    </location>
</feature>
<dbReference type="InterPro" id="IPR018490">
    <property type="entry name" value="cNMP-bd_dom_sf"/>
</dbReference>
<dbReference type="InterPro" id="IPR036388">
    <property type="entry name" value="WH-like_DNA-bd_sf"/>
</dbReference>
<comment type="caution">
    <text evidence="7">The sequence shown here is derived from an EMBL/GenBank/DDBJ whole genome shotgun (WGS) entry which is preliminary data.</text>
</comment>
<keyword evidence="8" id="KW-1185">Reference proteome</keyword>
<evidence type="ECO:0000256" key="2">
    <source>
        <dbReference type="ARBA" id="ARBA00023125"/>
    </source>
</evidence>
<dbReference type="InterPro" id="IPR012318">
    <property type="entry name" value="HTH_CRP"/>
</dbReference>